<reference evidence="1" key="1">
    <citation type="submission" date="2020-05" db="EMBL/GenBank/DDBJ databases">
        <authorList>
            <person name="Chiriac C."/>
            <person name="Salcher M."/>
            <person name="Ghai R."/>
            <person name="Kavagutti S V."/>
        </authorList>
    </citation>
    <scope>NUCLEOTIDE SEQUENCE</scope>
</reference>
<protein>
    <submittedName>
        <fullName evidence="1">Uncharacterized protein</fullName>
    </submittedName>
</protein>
<accession>A0A6J5SU57</accession>
<organism evidence="1">
    <name type="scientific">uncultured Caudovirales phage</name>
    <dbReference type="NCBI Taxonomy" id="2100421"/>
    <lineage>
        <taxon>Viruses</taxon>
        <taxon>Duplodnaviria</taxon>
        <taxon>Heunggongvirae</taxon>
        <taxon>Uroviricota</taxon>
        <taxon>Caudoviricetes</taxon>
        <taxon>Peduoviridae</taxon>
        <taxon>Maltschvirus</taxon>
        <taxon>Maltschvirus maltsch</taxon>
    </lineage>
</organism>
<name>A0A6J5SU57_9CAUD</name>
<proteinExistence type="predicted"/>
<dbReference type="EMBL" id="LR797460">
    <property type="protein sequence ID" value="CAB4218254.1"/>
    <property type="molecule type" value="Genomic_DNA"/>
</dbReference>
<sequence>MAVQDFKQEDDDIYIDPSTGDFALVDSDKQHIEDIIFSSPGHWKEFPAVGCSIFKYLNGKNKQDLERIVKIQLQGDGYQVNLLKTAFDASGQLTIDPSNVERV</sequence>
<evidence type="ECO:0000313" key="1">
    <source>
        <dbReference type="EMBL" id="CAB4218254.1"/>
    </source>
</evidence>
<gene>
    <name evidence="1" type="ORF">UFOVP1596_10</name>
</gene>